<name>A0A133NCG8_9FUSO</name>
<feature type="domain" description="CdiA toxin EC869-like" evidence="1">
    <location>
        <begin position="70"/>
        <end position="174"/>
    </location>
</feature>
<keyword evidence="3" id="KW-1185">Reference proteome</keyword>
<comment type="caution">
    <text evidence="2">The sequence shown here is derived from an EMBL/GenBank/DDBJ whole genome shotgun (WGS) entry which is preliminary data.</text>
</comment>
<evidence type="ECO:0000313" key="3">
    <source>
        <dbReference type="Proteomes" id="UP000070617"/>
    </source>
</evidence>
<dbReference type="Gene3D" id="3.40.1350.110">
    <property type="match status" value="1"/>
</dbReference>
<dbReference type="Pfam" id="PF21111">
    <property type="entry name" value="CDI_toxin_EC869_like"/>
    <property type="match status" value="1"/>
</dbReference>
<dbReference type="GO" id="GO:0004530">
    <property type="term" value="F:deoxyribonuclease I activity"/>
    <property type="evidence" value="ECO:0007669"/>
    <property type="project" value="InterPro"/>
</dbReference>
<gene>
    <name evidence="2" type="ORF">HMPREF3206_01155</name>
</gene>
<organism evidence="2 3">
    <name type="scientific">Fusobacterium equinum</name>
    <dbReference type="NCBI Taxonomy" id="134605"/>
    <lineage>
        <taxon>Bacteria</taxon>
        <taxon>Fusobacteriati</taxon>
        <taxon>Fusobacteriota</taxon>
        <taxon>Fusobacteriia</taxon>
        <taxon>Fusobacteriales</taxon>
        <taxon>Fusobacteriaceae</taxon>
        <taxon>Fusobacterium</taxon>
    </lineage>
</organism>
<reference evidence="3" key="1">
    <citation type="submission" date="2016-01" db="EMBL/GenBank/DDBJ databases">
        <authorList>
            <person name="Mitreva M."/>
            <person name="Pepin K.H."/>
            <person name="Mihindukulasuriya K.A."/>
            <person name="Fulton R."/>
            <person name="Fronick C."/>
            <person name="O'Laughlin M."/>
            <person name="Miner T."/>
            <person name="Herter B."/>
            <person name="Rosa B.A."/>
            <person name="Cordes M."/>
            <person name="Tomlinson C."/>
            <person name="Wollam A."/>
            <person name="Palsikar V.B."/>
            <person name="Mardis E.R."/>
            <person name="Wilson R.K."/>
        </authorList>
    </citation>
    <scope>NUCLEOTIDE SEQUENCE [LARGE SCALE GENOMIC DNA]</scope>
    <source>
        <strain evidence="3">CMW8396</strain>
    </source>
</reference>
<dbReference type="InterPro" id="IPR033799">
    <property type="entry name" value="CdiA_EC869-like"/>
</dbReference>
<sequence>GLAKGMEVVGNTKTVQKIKQGVSNTVGKILPSNSAKSQLQSLGIKVEEKRIGVQVDGTTIRGLEIDDALGNNLGRTFKTFDNFDETTKTATSVKSIDMDSKTYLSGSRLSSKLNKDLKAIENFTEYSLKGTNLSRNDIEERVLKIVINNKPLNTSQMENLKKVVTHATEEGIRVEAVILK</sequence>
<dbReference type="PATRIC" id="fig|134605.3.peg.1139"/>
<accession>A0A133NCG8</accession>
<feature type="non-terminal residue" evidence="2">
    <location>
        <position position="1"/>
    </location>
</feature>
<dbReference type="STRING" id="134605.HMPREF3206_01155"/>
<dbReference type="Proteomes" id="UP000070617">
    <property type="component" value="Unassembled WGS sequence"/>
</dbReference>
<dbReference type="EMBL" id="LRPX01000057">
    <property type="protein sequence ID" value="KXA13980.1"/>
    <property type="molecule type" value="Genomic_DNA"/>
</dbReference>
<evidence type="ECO:0000313" key="2">
    <source>
        <dbReference type="EMBL" id="KXA13980.1"/>
    </source>
</evidence>
<protein>
    <recommendedName>
        <fullName evidence="1">CdiA toxin EC869-like domain-containing protein</fullName>
    </recommendedName>
</protein>
<dbReference type="RefSeq" id="WP_315968295.1">
    <property type="nucleotide sequence ID" value="NZ_KQ956549.1"/>
</dbReference>
<evidence type="ECO:0000259" key="1">
    <source>
        <dbReference type="Pfam" id="PF21111"/>
    </source>
</evidence>
<proteinExistence type="predicted"/>
<dbReference type="AlphaFoldDB" id="A0A133NCG8"/>